<keyword evidence="1" id="KW-0472">Membrane</keyword>
<accession>A0A4U0SR90</accession>
<keyword evidence="4" id="KW-1185">Reference proteome</keyword>
<dbReference type="OrthoDB" id="5170249at2"/>
<keyword evidence="1" id="KW-1133">Transmembrane helix</keyword>
<reference evidence="3 4" key="1">
    <citation type="submission" date="2019-04" db="EMBL/GenBank/DDBJ databases">
        <title>Streptomyces oryziradicis sp. nov., a novel actinomycete isolated from rhizosphere soil of rice (Oryza sativa L.).</title>
        <authorList>
            <person name="Li C."/>
        </authorList>
    </citation>
    <scope>NUCLEOTIDE SEQUENCE [LARGE SCALE GENOMIC DNA]</scope>
    <source>
        <strain evidence="3 4">NEAU-C40</strain>
    </source>
</reference>
<organism evidence="3 4">
    <name type="scientific">Actinacidiphila oryziradicis</name>
    <dbReference type="NCBI Taxonomy" id="2571141"/>
    <lineage>
        <taxon>Bacteria</taxon>
        <taxon>Bacillati</taxon>
        <taxon>Actinomycetota</taxon>
        <taxon>Actinomycetes</taxon>
        <taxon>Kitasatosporales</taxon>
        <taxon>Streptomycetaceae</taxon>
        <taxon>Actinacidiphila</taxon>
    </lineage>
</organism>
<dbReference type="EMBL" id="SUMC01000003">
    <property type="protein sequence ID" value="TKA12644.1"/>
    <property type="molecule type" value="Genomic_DNA"/>
</dbReference>
<proteinExistence type="predicted"/>
<feature type="transmembrane region" description="Helical" evidence="1">
    <location>
        <begin position="27"/>
        <end position="46"/>
    </location>
</feature>
<dbReference type="AlphaFoldDB" id="A0A4U0SR90"/>
<dbReference type="Pfam" id="PF06259">
    <property type="entry name" value="Abhydrolase_8"/>
    <property type="match status" value="1"/>
</dbReference>
<name>A0A4U0SR90_9ACTN</name>
<sequence>MGGRLRPLRWLVVNLFDERFSSPSLRALLALSVVFIMLGTTGWTAMRSYASAPDPRAAAMSAWLHGSVGGRRLPNPALGSDAVAHFLASLTPVQRERLAVRYPLVVGNLNGAPVPLRFEANRLSLVAARVAETKRSHSALLTPAGRQQASDRVQTYDSLLSGKRQILTFDPTGSGRVAEVLGNLDTASRVAIVVPGVDTDLLHFERTDQPYRAPLGMAQALYASERAAAPSAHTAVIAWADYTTPSGVGLDASTGELAELGAARLKALVSALPGHAPVSLFCHSYGSVLCGVAAPGLSAGKVADIAVFGSPGMRVERAADLHTQARIWAARDRTDWISDVPHLEIAGLGHGADPVSKAFGARVVTSAGADGHAGYFATGTASLANFTRIALGRYASVHLA</sequence>
<keyword evidence="1" id="KW-0812">Transmembrane</keyword>
<protein>
    <recommendedName>
        <fullName evidence="2">DUF1023 domain-containing protein</fullName>
    </recommendedName>
</protein>
<feature type="domain" description="DUF1023" evidence="2">
    <location>
        <begin position="170"/>
        <end position="344"/>
    </location>
</feature>
<dbReference type="InterPro" id="IPR010427">
    <property type="entry name" value="DUF1023"/>
</dbReference>
<gene>
    <name evidence="3" type="ORF">FCI23_04460</name>
</gene>
<evidence type="ECO:0000313" key="4">
    <source>
        <dbReference type="Proteomes" id="UP000305778"/>
    </source>
</evidence>
<evidence type="ECO:0000313" key="3">
    <source>
        <dbReference type="EMBL" id="TKA12644.1"/>
    </source>
</evidence>
<evidence type="ECO:0000259" key="2">
    <source>
        <dbReference type="Pfam" id="PF06259"/>
    </source>
</evidence>
<comment type="caution">
    <text evidence="3">The sequence shown here is derived from an EMBL/GenBank/DDBJ whole genome shotgun (WGS) entry which is preliminary data.</text>
</comment>
<evidence type="ECO:0000256" key="1">
    <source>
        <dbReference type="SAM" id="Phobius"/>
    </source>
</evidence>
<dbReference type="Proteomes" id="UP000305778">
    <property type="component" value="Unassembled WGS sequence"/>
</dbReference>